<dbReference type="EMBL" id="UGSJ01000001">
    <property type="protein sequence ID" value="SUA93221.1"/>
    <property type="molecule type" value="Genomic_DNA"/>
</dbReference>
<sequence>MNQNLAILSVNRRNNGNFNIARHDNPHPSRRSKAAPISVQNSSRTATLYALLLAGQYVAQAAEVLKNPPGRLSDAIKPKSNPGAKSNDDATGEFASRARESAGPGAQRSNSSEAHASGMQPKSPATLVELQENSHRNASASSNVTGAVPVLTDAVSEDSHLVSDSRSRDSTPNVLQAQPHKRSVDEKNATREAVASDVQTEEHPLIVARQKAIRNLLGEAANGVSDADLLAFANKIHSNEGNNGNSDLVSDADLALWKEEAITWCAENGGDKRAVNEERCLEIFKEAWDLALNPPPPPSGFKTWHQIKEDLEKNMSVFERMKYKFTPGGGAGEVAQINARATKLYYAQFVDYIEKHLDRFATAKAISNAGMAGLSPLEMEYPIRSARIVRGVSLNTLKPKGDNPSIRVYPTNIPLTNKNPAAFIFPFGGSQEDAHFGVIGPKGEFKIITRKYPGWETESWGRLLEVKFSNREILSAMGIPFATHDNPFSPECQASNLGACSIANFIVDKGTEIGFFMALNGKAVKEVMEGQIREEVKHSIKSFKEGNDGKDAIDKIFSLMIPFYDQIIGGINDPGHQVEIGDIALDLIDVGLTLTAIGKIGVSTLRGGLANARATLAAGKGTLAAFRSFKESIKISSLARKVGGELLDFVSPPFTSFNLNRIKGGDLPLTELKKIKNPDGADVLRCKRGAFGNCGFNWRPSRVGPAPGRARYLDEIYKKVDVKFKDPYVTEAGLKKFIDSRADLELPDVVYRAQPRPGGGGVGGVSYKEVGFTGPAHATQDDVLVSAIIHTASETGVKAKAASLSGKQEVSMHFMTENRDRGYALFKINKPNGENPFRRIEGIIKYDGPRLVEEGKLTEEQLIDACYQVFITKEDEIFYVANFGKIPQNLVSEVQV</sequence>
<feature type="region of interest" description="Disordered" evidence="1">
    <location>
        <begin position="16"/>
        <end position="40"/>
    </location>
</feature>
<feature type="region of interest" description="Disordered" evidence="1">
    <location>
        <begin position="157"/>
        <end position="200"/>
    </location>
</feature>
<dbReference type="Proteomes" id="UP000254589">
    <property type="component" value="Unassembled WGS sequence"/>
</dbReference>
<reference evidence="2 3" key="1">
    <citation type="submission" date="2018-06" db="EMBL/GenBank/DDBJ databases">
        <authorList>
            <consortium name="Pathogen Informatics"/>
            <person name="Doyle S."/>
        </authorList>
    </citation>
    <scope>NUCLEOTIDE SEQUENCE [LARGE SCALE GENOMIC DNA]</scope>
    <source>
        <strain evidence="2 3">NCTC13159</strain>
    </source>
</reference>
<dbReference type="AlphaFoldDB" id="A0AAJ4ZGY7"/>
<feature type="region of interest" description="Disordered" evidence="1">
    <location>
        <begin position="68"/>
        <end position="123"/>
    </location>
</feature>
<protein>
    <submittedName>
        <fullName evidence="2">Uncharacterized protein</fullName>
    </submittedName>
</protein>
<evidence type="ECO:0000313" key="3">
    <source>
        <dbReference type="Proteomes" id="UP000254589"/>
    </source>
</evidence>
<name>A0AAJ4ZGY7_PANPU</name>
<evidence type="ECO:0000256" key="1">
    <source>
        <dbReference type="SAM" id="MobiDB-lite"/>
    </source>
</evidence>
<evidence type="ECO:0000313" key="2">
    <source>
        <dbReference type="EMBL" id="SUA93221.1"/>
    </source>
</evidence>
<feature type="compositionally biased region" description="Basic and acidic residues" evidence="1">
    <location>
        <begin position="157"/>
        <end position="169"/>
    </location>
</feature>
<proteinExistence type="predicted"/>
<gene>
    <name evidence="2" type="ORF">NCTC13159_04779</name>
</gene>
<accession>A0AAJ4ZGY7</accession>
<organism evidence="2 3">
    <name type="scientific">Pandoraea pulmonicola</name>
    <dbReference type="NCBI Taxonomy" id="93221"/>
    <lineage>
        <taxon>Bacteria</taxon>
        <taxon>Pseudomonadati</taxon>
        <taxon>Pseudomonadota</taxon>
        <taxon>Betaproteobacteria</taxon>
        <taxon>Burkholderiales</taxon>
        <taxon>Burkholderiaceae</taxon>
        <taxon>Pandoraea</taxon>
    </lineage>
</organism>
<dbReference type="RefSeq" id="WP_147284640.1">
    <property type="nucleotide sequence ID" value="NZ_CP010310.2"/>
</dbReference>
<comment type="caution">
    <text evidence="2">The sequence shown here is derived from an EMBL/GenBank/DDBJ whole genome shotgun (WGS) entry which is preliminary data.</text>
</comment>